<dbReference type="Proteomes" id="UP000265520">
    <property type="component" value="Unassembled WGS sequence"/>
</dbReference>
<feature type="non-terminal residue" evidence="1">
    <location>
        <position position="53"/>
    </location>
</feature>
<protein>
    <submittedName>
        <fullName evidence="1">Uncharacterized protein</fullName>
    </submittedName>
</protein>
<evidence type="ECO:0000313" key="1">
    <source>
        <dbReference type="EMBL" id="MCI58627.1"/>
    </source>
</evidence>
<reference evidence="1 2" key="1">
    <citation type="journal article" date="2018" name="Front. Plant Sci.">
        <title>Red Clover (Trifolium pratense) and Zigzag Clover (T. medium) - A Picture of Genomic Similarities and Differences.</title>
        <authorList>
            <person name="Dluhosova J."/>
            <person name="Istvanek J."/>
            <person name="Nedelnik J."/>
            <person name="Repkova J."/>
        </authorList>
    </citation>
    <scope>NUCLEOTIDE SEQUENCE [LARGE SCALE GENOMIC DNA]</scope>
    <source>
        <strain evidence="2">cv. 10/8</strain>
        <tissue evidence="1">Leaf</tissue>
    </source>
</reference>
<dbReference type="AlphaFoldDB" id="A0A392TDZ1"/>
<sequence>MSSVNSSLCKRLWGGDNVAWSCNPSLGRSGGLLLLWDKDKGRLIESFQGQGFL</sequence>
<name>A0A392TDZ1_9FABA</name>
<comment type="caution">
    <text evidence="1">The sequence shown here is derived from an EMBL/GenBank/DDBJ whole genome shotgun (WGS) entry which is preliminary data.</text>
</comment>
<keyword evidence="2" id="KW-1185">Reference proteome</keyword>
<organism evidence="1 2">
    <name type="scientific">Trifolium medium</name>
    <dbReference type="NCBI Taxonomy" id="97028"/>
    <lineage>
        <taxon>Eukaryota</taxon>
        <taxon>Viridiplantae</taxon>
        <taxon>Streptophyta</taxon>
        <taxon>Embryophyta</taxon>
        <taxon>Tracheophyta</taxon>
        <taxon>Spermatophyta</taxon>
        <taxon>Magnoliopsida</taxon>
        <taxon>eudicotyledons</taxon>
        <taxon>Gunneridae</taxon>
        <taxon>Pentapetalae</taxon>
        <taxon>rosids</taxon>
        <taxon>fabids</taxon>
        <taxon>Fabales</taxon>
        <taxon>Fabaceae</taxon>
        <taxon>Papilionoideae</taxon>
        <taxon>50 kb inversion clade</taxon>
        <taxon>NPAAA clade</taxon>
        <taxon>Hologalegina</taxon>
        <taxon>IRL clade</taxon>
        <taxon>Trifolieae</taxon>
        <taxon>Trifolium</taxon>
    </lineage>
</organism>
<evidence type="ECO:0000313" key="2">
    <source>
        <dbReference type="Proteomes" id="UP000265520"/>
    </source>
</evidence>
<proteinExistence type="predicted"/>
<dbReference type="EMBL" id="LXQA010549356">
    <property type="protein sequence ID" value="MCI58627.1"/>
    <property type="molecule type" value="Genomic_DNA"/>
</dbReference>
<accession>A0A392TDZ1</accession>